<keyword evidence="1" id="KW-0489">Methyltransferase</keyword>
<gene>
    <name evidence="1" type="ORF">MBSD_2478</name>
    <name evidence="2" type="ORF">MBSD_n1976</name>
</gene>
<accession>A0A0K8QP54</accession>
<dbReference type="OrthoDB" id="9790745at2"/>
<dbReference type="GO" id="GO:0032259">
    <property type="term" value="P:methylation"/>
    <property type="evidence" value="ECO:0007669"/>
    <property type="project" value="UniProtKB-KW"/>
</dbReference>
<dbReference type="RefSeq" id="WP_062537253.1">
    <property type="nucleotide sequence ID" value="NZ_DF970222.1"/>
</dbReference>
<name>A0A0K8QP54_9GAMM</name>
<evidence type="ECO:0000313" key="1">
    <source>
        <dbReference type="EMBL" id="GAN45899.1"/>
    </source>
</evidence>
<dbReference type="EMBL" id="DF952423">
    <property type="protein sequence ID" value="GAN45899.1"/>
    <property type="molecule type" value="Genomic_DNA"/>
</dbReference>
<protein>
    <submittedName>
        <fullName evidence="1">Uroporphyrin-III methyltransferase</fullName>
    </submittedName>
</protein>
<proteinExistence type="predicted"/>
<dbReference type="Pfam" id="PF22752">
    <property type="entry name" value="DUF488-N3i"/>
    <property type="match status" value="1"/>
</dbReference>
<evidence type="ECO:0000313" key="2">
    <source>
        <dbReference type="EMBL" id="GAP66665.1"/>
    </source>
</evidence>
<dbReference type="HOGENOM" id="CLU_137928_0_0_6"/>
<dbReference type="EMBL" id="DF970222">
    <property type="protein sequence ID" value="GAP66665.1"/>
    <property type="molecule type" value="Genomic_DNA"/>
</dbReference>
<dbReference type="Proteomes" id="UP000253740">
    <property type="component" value="Unassembled WGS sequence"/>
</dbReference>
<organism evidence="2">
    <name type="scientific">Mizugakiibacter sediminis</name>
    <dbReference type="NCBI Taxonomy" id="1475481"/>
    <lineage>
        <taxon>Bacteria</taxon>
        <taxon>Pseudomonadati</taxon>
        <taxon>Pseudomonadota</taxon>
        <taxon>Gammaproteobacteria</taxon>
        <taxon>Lysobacterales</taxon>
        <taxon>Rhodanobacteraceae</taxon>
        <taxon>Mizugakiibacter</taxon>
    </lineage>
</organism>
<dbReference type="PANTHER" id="PTHR36849">
    <property type="entry name" value="CYTOPLASMIC PROTEIN-RELATED"/>
    <property type="match status" value="1"/>
</dbReference>
<dbReference type="GO" id="GO:0008168">
    <property type="term" value="F:methyltransferase activity"/>
    <property type="evidence" value="ECO:0007669"/>
    <property type="project" value="UniProtKB-KW"/>
</dbReference>
<dbReference type="AlphaFoldDB" id="A0A0K8QP54"/>
<keyword evidence="3" id="KW-1185">Reference proteome</keyword>
<dbReference type="InterPro" id="IPR052552">
    <property type="entry name" value="YeaO-like"/>
</dbReference>
<dbReference type="PANTHER" id="PTHR36849:SF1">
    <property type="entry name" value="CYTOPLASMIC PROTEIN"/>
    <property type="match status" value="1"/>
</dbReference>
<keyword evidence="1" id="KW-0808">Transferase</keyword>
<reference evidence="1" key="1">
    <citation type="submission" date="2015-03" db="EMBL/GenBank/DDBJ databases">
        <title>Draft genome sequence of Mizugakiibacter sediminis skMP5.</title>
        <authorList>
            <person name="Watanabe T."/>
            <person name="Kojima H."/>
            <person name="Fukui M."/>
        </authorList>
    </citation>
    <scope>NUCLEOTIDE SEQUENCE</scope>
    <source>
        <strain evidence="1">SkMP5</strain>
    </source>
</reference>
<dbReference type="STRING" id="1475481.GCA_000953855_02017"/>
<evidence type="ECO:0000313" key="3">
    <source>
        <dbReference type="Proteomes" id="UP000253740"/>
    </source>
</evidence>
<sequence length="118" mass="13407">MDIQIKRATEAPARGDGARVLVDRLWPRGKSKDALKLDLWLREAAPSTELRQWFGHDPAKWAEFRRRYHAELDANAAALAPLRERLAQGRVTLVYAAADTAHNNAVALREWLQRKAGR</sequence>
<reference evidence="2" key="2">
    <citation type="submission" date="2015-08" db="EMBL/GenBank/DDBJ databases">
        <title>Complete DNA Sequence of Pseudomonas syringae pv. actinidiae, the Causal Agent of Kiwifruit Canker Disease.</title>
        <authorList>
            <person name="Rikkerink E.H.A."/>
            <person name="Fineran P.C."/>
        </authorList>
    </citation>
    <scope>NUCLEOTIDE SEQUENCE</scope>
    <source>
        <strain evidence="2">SkMP5</strain>
    </source>
</reference>